<name>A0A2R5GR86_9STRA</name>
<keyword evidence="5 7" id="KW-0472">Membrane</keyword>
<dbReference type="SMART" id="SM00915">
    <property type="entry name" value="Jacalin"/>
    <property type="match status" value="1"/>
</dbReference>
<dbReference type="SUPFAM" id="SSF51101">
    <property type="entry name" value="Mannose-binding lectins"/>
    <property type="match status" value="1"/>
</dbReference>
<feature type="compositionally biased region" description="Basic and acidic residues" evidence="6">
    <location>
        <begin position="66"/>
        <end position="80"/>
    </location>
</feature>
<evidence type="ECO:0000256" key="4">
    <source>
        <dbReference type="ARBA" id="ARBA00022989"/>
    </source>
</evidence>
<keyword evidence="4 7" id="KW-1133">Transmembrane helix</keyword>
<dbReference type="GO" id="GO:0016020">
    <property type="term" value="C:membrane"/>
    <property type="evidence" value="ECO:0007669"/>
    <property type="project" value="UniProtKB-SubCell"/>
</dbReference>
<feature type="region of interest" description="Disordered" evidence="6">
    <location>
        <begin position="716"/>
        <end position="778"/>
    </location>
</feature>
<evidence type="ECO:0000256" key="5">
    <source>
        <dbReference type="ARBA" id="ARBA00023136"/>
    </source>
</evidence>
<dbReference type="AlphaFoldDB" id="A0A2R5GR86"/>
<dbReference type="GO" id="GO:0061630">
    <property type="term" value="F:ubiquitin protein ligase activity"/>
    <property type="evidence" value="ECO:0007669"/>
    <property type="project" value="InterPro"/>
</dbReference>
<evidence type="ECO:0000256" key="3">
    <source>
        <dbReference type="ARBA" id="ARBA00022692"/>
    </source>
</evidence>
<feature type="transmembrane region" description="Helical" evidence="7">
    <location>
        <begin position="242"/>
        <end position="262"/>
    </location>
</feature>
<sequence length="795" mass="87557">MMGRQDLDEVLTLDDRLDLVQQATMLFVGVSLVTFYVSGYIAALQHRWSSRSVPPLHVPLAGARQNSERDGQIEGATRGEEEVEDNAQRASQRRVTSVIVRAGALVDGVTFVYSDVPEGVTFGGTGGTEFPPFELEDDEYIVEVRGQQGAYLDQIQFVTNRGRMSPAYGGSGGQYFALDLGGAPIGGIFAQLSINGWIRCLQGVIELHKVRVEPPRTAAENARALGLVRAHRDLVRRRLSGVYIFGLLYALLVLSIMGPFLWDVVRGPAPLDVSMRDRPSAKTYVLLPAMVASPTWSTGPIKGREHRAHFIAQSVDLADDPRGPTQVLVKVPGTQDGAFPGFSSELKSPCGIVRRVEKTTKELSSAALASAGKGARQRSTMWLWTSDQKDRKPAFYVDQTFSPASVYLCAAALSATAAYLLYRGALLFRGFDPVALRLAAAHGPEALHDGIIAEMDREILDPSTLVLAWNARIVVVTPNWLICTSYFGLDVVAIEDARVADLQVSGRWIKGELVEIVTMRIESRSSILGVGAERARAMYAFDVSLPRGQFETLRSTFVESVRKREEIVVSRREANFHTRFNEMLCESALQGRSFRRDEFNLAQECLGACGNAPNVLIRKSCDTCEERADCPCEPAWCETCLIKWWFARNRTRMELVMRDDEVDPSWQGQCPTCRVYFCLHDVIPRADIKELLESCAEDASSAVSETVDYGHNEVEAEAEPDAQNNSNVQVDEPVTPENSAEDADVSDDGSSASKDCAADTLVDDARPDESSRGDESTIEARRARFAAAAELRRRL</sequence>
<feature type="compositionally biased region" description="Basic and acidic residues" evidence="6">
    <location>
        <begin position="763"/>
        <end position="778"/>
    </location>
</feature>
<evidence type="ECO:0000313" key="9">
    <source>
        <dbReference type="EMBL" id="GBG30861.1"/>
    </source>
</evidence>
<evidence type="ECO:0000259" key="8">
    <source>
        <dbReference type="PROSITE" id="PS51752"/>
    </source>
</evidence>
<evidence type="ECO:0000256" key="6">
    <source>
        <dbReference type="SAM" id="MobiDB-lite"/>
    </source>
</evidence>
<dbReference type="InParanoid" id="A0A2R5GR86"/>
<reference evidence="9 10" key="1">
    <citation type="submission" date="2017-12" db="EMBL/GenBank/DDBJ databases">
        <title>Sequencing, de novo assembly and annotation of complete genome of a new Thraustochytrid species, strain FCC1311.</title>
        <authorList>
            <person name="Sedici K."/>
            <person name="Godart F."/>
            <person name="Aiese Cigliano R."/>
            <person name="Sanseverino W."/>
            <person name="Barakat M."/>
            <person name="Ortet P."/>
            <person name="Marechal E."/>
            <person name="Cagnac O."/>
            <person name="Amato A."/>
        </authorList>
    </citation>
    <scope>NUCLEOTIDE SEQUENCE [LARGE SCALE GENOMIC DNA]</scope>
</reference>
<accession>A0A2R5GR86</accession>
<feature type="domain" description="Jacalin-type lectin" evidence="8">
    <location>
        <begin position="64"/>
        <end position="207"/>
    </location>
</feature>
<comment type="subcellular location">
    <subcellularLocation>
        <location evidence="1">Membrane</location>
        <topology evidence="1">Multi-pass membrane protein</topology>
    </subcellularLocation>
</comment>
<dbReference type="InterPro" id="IPR001229">
    <property type="entry name" value="Jacalin-like_lectin_dom"/>
</dbReference>
<dbReference type="Pfam" id="PF10272">
    <property type="entry name" value="Tmpp129"/>
    <property type="match status" value="1"/>
</dbReference>
<dbReference type="Proteomes" id="UP000241890">
    <property type="component" value="Unassembled WGS sequence"/>
</dbReference>
<dbReference type="InterPro" id="IPR018801">
    <property type="entry name" value="TM129"/>
</dbReference>
<proteinExistence type="inferred from homology"/>
<dbReference type="OrthoDB" id="3156891at2759"/>
<dbReference type="Pfam" id="PF01419">
    <property type="entry name" value="Jacalin"/>
    <property type="match status" value="1"/>
</dbReference>
<dbReference type="PROSITE" id="PS51752">
    <property type="entry name" value="JACALIN_LECTIN"/>
    <property type="match status" value="1"/>
</dbReference>
<dbReference type="PANTHER" id="PTHR31322">
    <property type="entry name" value="E3 UBIQUITIN-PROTEIN LIGASE TM129"/>
    <property type="match status" value="1"/>
</dbReference>
<comment type="caution">
    <text evidence="9">The sequence shown here is derived from an EMBL/GenBank/DDBJ whole genome shotgun (WGS) entry which is preliminary data.</text>
</comment>
<dbReference type="InterPro" id="IPR036404">
    <property type="entry name" value="Jacalin-like_lectin_dom_sf"/>
</dbReference>
<organism evidence="9 10">
    <name type="scientific">Hondaea fermentalgiana</name>
    <dbReference type="NCBI Taxonomy" id="2315210"/>
    <lineage>
        <taxon>Eukaryota</taxon>
        <taxon>Sar</taxon>
        <taxon>Stramenopiles</taxon>
        <taxon>Bigyra</taxon>
        <taxon>Labyrinthulomycetes</taxon>
        <taxon>Thraustochytrida</taxon>
        <taxon>Thraustochytriidae</taxon>
        <taxon>Hondaea</taxon>
    </lineage>
</organism>
<feature type="transmembrane region" description="Helical" evidence="7">
    <location>
        <begin position="20"/>
        <end position="43"/>
    </location>
</feature>
<dbReference type="GO" id="GO:0005783">
    <property type="term" value="C:endoplasmic reticulum"/>
    <property type="evidence" value="ECO:0007669"/>
    <property type="project" value="TreeGrafter"/>
</dbReference>
<evidence type="ECO:0000256" key="7">
    <source>
        <dbReference type="SAM" id="Phobius"/>
    </source>
</evidence>
<dbReference type="PANTHER" id="PTHR31322:SF2">
    <property type="entry name" value="E3 UBIQUITIN-PROTEIN LIGASE TM129"/>
    <property type="match status" value="1"/>
</dbReference>
<gene>
    <name evidence="9" type="ORF">FCC1311_070812</name>
</gene>
<evidence type="ECO:0000313" key="10">
    <source>
        <dbReference type="Proteomes" id="UP000241890"/>
    </source>
</evidence>
<dbReference type="EMBL" id="BEYU01000084">
    <property type="protein sequence ID" value="GBG30861.1"/>
    <property type="molecule type" value="Genomic_DNA"/>
</dbReference>
<dbReference type="GO" id="GO:0016567">
    <property type="term" value="P:protein ubiquitination"/>
    <property type="evidence" value="ECO:0007669"/>
    <property type="project" value="InterPro"/>
</dbReference>
<evidence type="ECO:0000256" key="1">
    <source>
        <dbReference type="ARBA" id="ARBA00004141"/>
    </source>
</evidence>
<keyword evidence="10" id="KW-1185">Reference proteome</keyword>
<dbReference type="Gene3D" id="2.100.10.30">
    <property type="entry name" value="Jacalin-like lectin domain"/>
    <property type="match status" value="1"/>
</dbReference>
<keyword evidence="3 7" id="KW-0812">Transmembrane</keyword>
<comment type="similarity">
    <text evidence="2">Belongs to the TMEM129 family.</text>
</comment>
<feature type="region of interest" description="Disordered" evidence="6">
    <location>
        <begin position="60"/>
        <end position="89"/>
    </location>
</feature>
<evidence type="ECO:0000256" key="2">
    <source>
        <dbReference type="ARBA" id="ARBA00007332"/>
    </source>
</evidence>
<protein>
    <submittedName>
        <fullName evidence="9">E3 ubiquitin-protein ligase TM129</fullName>
    </submittedName>
</protein>